<sequence>MKTCPGCPNPSRTESKADECRHAPLLGYASLTFYAHDWAVEDTHNFTASPCQIKNPLGSMPMALPVCFRLNSVVRILYTSGQAGKGVASNAQQQHLAKDRA</sequence>
<name>A0AAV7P131_PLEWA</name>
<organism evidence="2 3">
    <name type="scientific">Pleurodeles waltl</name>
    <name type="common">Iberian ribbed newt</name>
    <dbReference type="NCBI Taxonomy" id="8319"/>
    <lineage>
        <taxon>Eukaryota</taxon>
        <taxon>Metazoa</taxon>
        <taxon>Chordata</taxon>
        <taxon>Craniata</taxon>
        <taxon>Vertebrata</taxon>
        <taxon>Euteleostomi</taxon>
        <taxon>Amphibia</taxon>
        <taxon>Batrachia</taxon>
        <taxon>Caudata</taxon>
        <taxon>Salamandroidea</taxon>
        <taxon>Salamandridae</taxon>
        <taxon>Pleurodelinae</taxon>
        <taxon>Pleurodeles</taxon>
    </lineage>
</organism>
<evidence type="ECO:0000256" key="1">
    <source>
        <dbReference type="SAM" id="MobiDB-lite"/>
    </source>
</evidence>
<accession>A0AAV7P131</accession>
<gene>
    <name evidence="2" type="ORF">NDU88_000509</name>
</gene>
<keyword evidence="3" id="KW-1185">Reference proteome</keyword>
<evidence type="ECO:0000313" key="3">
    <source>
        <dbReference type="Proteomes" id="UP001066276"/>
    </source>
</evidence>
<comment type="caution">
    <text evidence="2">The sequence shown here is derived from an EMBL/GenBank/DDBJ whole genome shotgun (WGS) entry which is preliminary data.</text>
</comment>
<dbReference type="Proteomes" id="UP001066276">
    <property type="component" value="Chromosome 7"/>
</dbReference>
<protein>
    <submittedName>
        <fullName evidence="2">Uncharacterized protein</fullName>
    </submittedName>
</protein>
<dbReference type="EMBL" id="JANPWB010000011">
    <property type="protein sequence ID" value="KAJ1122003.1"/>
    <property type="molecule type" value="Genomic_DNA"/>
</dbReference>
<evidence type="ECO:0000313" key="2">
    <source>
        <dbReference type="EMBL" id="KAJ1122003.1"/>
    </source>
</evidence>
<reference evidence="2" key="1">
    <citation type="journal article" date="2022" name="bioRxiv">
        <title>Sequencing and chromosome-scale assembly of the giantPleurodeles waltlgenome.</title>
        <authorList>
            <person name="Brown T."/>
            <person name="Elewa A."/>
            <person name="Iarovenko S."/>
            <person name="Subramanian E."/>
            <person name="Araus A.J."/>
            <person name="Petzold A."/>
            <person name="Susuki M."/>
            <person name="Suzuki K.-i.T."/>
            <person name="Hayashi T."/>
            <person name="Toyoda A."/>
            <person name="Oliveira C."/>
            <person name="Osipova E."/>
            <person name="Leigh N.D."/>
            <person name="Simon A."/>
            <person name="Yun M.H."/>
        </authorList>
    </citation>
    <scope>NUCLEOTIDE SEQUENCE</scope>
    <source>
        <strain evidence="2">20211129_DDA</strain>
        <tissue evidence="2">Liver</tissue>
    </source>
</reference>
<feature type="region of interest" description="Disordered" evidence="1">
    <location>
        <begin position="82"/>
        <end position="101"/>
    </location>
</feature>
<proteinExistence type="predicted"/>
<dbReference type="AlphaFoldDB" id="A0AAV7P131"/>